<reference evidence="12 13" key="1">
    <citation type="submission" date="2022-08" db="EMBL/GenBank/DDBJ databases">
        <title>Tractidigestivibacter montrealensis type strain KD21.</title>
        <authorList>
            <person name="Diop K."/>
            <person name="Richard C."/>
            <person name="Routy B."/>
        </authorList>
    </citation>
    <scope>NUCLEOTIDE SEQUENCE [LARGE SCALE GENOMIC DNA]</scope>
    <source>
        <strain evidence="12 13">KD21</strain>
    </source>
</reference>
<evidence type="ECO:0000256" key="11">
    <source>
        <dbReference type="PIRNR" id="PIRNR001461"/>
    </source>
</evidence>
<evidence type="ECO:0000256" key="3">
    <source>
        <dbReference type="ARBA" id="ARBA00001941"/>
    </source>
</evidence>
<feature type="active site" description="Proton acceptor" evidence="10">
    <location>
        <position position="36"/>
    </location>
</feature>
<comment type="cofactor">
    <cofactor evidence="5">
        <name>Fe(2+)</name>
        <dbReference type="ChEBI" id="CHEBI:29033"/>
    </cofactor>
</comment>
<organism evidence="12 13">
    <name type="scientific">Tractidigestivibacter montrealensis</name>
    <dbReference type="NCBI Taxonomy" id="2972466"/>
    <lineage>
        <taxon>Bacteria</taxon>
        <taxon>Bacillati</taxon>
        <taxon>Actinomycetota</taxon>
        <taxon>Coriobacteriia</taxon>
        <taxon>Coriobacteriales</taxon>
        <taxon>Atopobiaceae</taxon>
        <taxon>Tractidigestivibacter</taxon>
    </lineage>
</organism>
<feature type="active site" description="Proton donor" evidence="10">
    <location>
        <position position="176"/>
    </location>
</feature>
<evidence type="ECO:0000313" key="13">
    <source>
        <dbReference type="Proteomes" id="UP001204320"/>
    </source>
</evidence>
<keyword evidence="13" id="KW-1185">Reference proteome</keyword>
<dbReference type="Pfam" id="PF00834">
    <property type="entry name" value="Ribul_P_3_epim"/>
    <property type="match status" value="1"/>
</dbReference>
<dbReference type="NCBIfam" id="NF004076">
    <property type="entry name" value="PRK05581.1-4"/>
    <property type="match status" value="1"/>
</dbReference>
<comment type="catalytic activity">
    <reaction evidence="1 10 11">
        <text>D-ribulose 5-phosphate = D-xylulose 5-phosphate</text>
        <dbReference type="Rhea" id="RHEA:13677"/>
        <dbReference type="ChEBI" id="CHEBI:57737"/>
        <dbReference type="ChEBI" id="CHEBI:58121"/>
        <dbReference type="EC" id="5.1.3.1"/>
    </reaction>
</comment>
<feature type="binding site" evidence="10">
    <location>
        <begin position="176"/>
        <end position="178"/>
    </location>
    <ligand>
        <name>substrate</name>
    </ligand>
</feature>
<dbReference type="InterPro" id="IPR013785">
    <property type="entry name" value="Aldolase_TIM"/>
</dbReference>
<keyword evidence="8 10" id="KW-0479">Metal-binding</keyword>
<dbReference type="PIRSF" id="PIRSF001461">
    <property type="entry name" value="RPE"/>
    <property type="match status" value="1"/>
</dbReference>
<evidence type="ECO:0000256" key="1">
    <source>
        <dbReference type="ARBA" id="ARBA00001782"/>
    </source>
</evidence>
<dbReference type="Proteomes" id="UP001204320">
    <property type="component" value="Unassembled WGS sequence"/>
</dbReference>
<dbReference type="GO" id="GO:0004750">
    <property type="term" value="F:D-ribulose-phosphate 3-epimerase activity"/>
    <property type="evidence" value="ECO:0007669"/>
    <property type="project" value="UniProtKB-EC"/>
</dbReference>
<feature type="binding site" evidence="10">
    <location>
        <position position="34"/>
    </location>
    <ligand>
        <name>a divalent metal cation</name>
        <dbReference type="ChEBI" id="CHEBI:60240"/>
    </ligand>
</feature>
<feature type="binding site" evidence="10">
    <location>
        <position position="67"/>
    </location>
    <ligand>
        <name>a divalent metal cation</name>
        <dbReference type="ChEBI" id="CHEBI:60240"/>
    </ligand>
</feature>
<dbReference type="InterPro" id="IPR026019">
    <property type="entry name" value="Ribul_P_3_epim"/>
</dbReference>
<evidence type="ECO:0000256" key="2">
    <source>
        <dbReference type="ARBA" id="ARBA00001936"/>
    </source>
</evidence>
<comment type="caution">
    <text evidence="12">The sequence shown here is derived from an EMBL/GenBank/DDBJ whole genome shotgun (WGS) entry which is preliminary data.</text>
</comment>
<comment type="cofactor">
    <cofactor evidence="2">
        <name>Mn(2+)</name>
        <dbReference type="ChEBI" id="CHEBI:29035"/>
    </cofactor>
</comment>
<dbReference type="RefSeq" id="WP_258499393.1">
    <property type="nucleotide sequence ID" value="NZ_JANSKA010000005.1"/>
</dbReference>
<dbReference type="NCBIfam" id="TIGR01163">
    <property type="entry name" value="rpe"/>
    <property type="match status" value="1"/>
</dbReference>
<dbReference type="HAMAP" id="MF_02227">
    <property type="entry name" value="RPE"/>
    <property type="match status" value="1"/>
</dbReference>
<evidence type="ECO:0000256" key="5">
    <source>
        <dbReference type="ARBA" id="ARBA00001954"/>
    </source>
</evidence>
<evidence type="ECO:0000256" key="4">
    <source>
        <dbReference type="ARBA" id="ARBA00001947"/>
    </source>
</evidence>
<sequence length="226" mass="23465">MLENNVQVAPSILSADLGHLADELATIEGAGYVHFDAMDGHFVPNLTFGPGVLAAVKAATKTPVDAHLMISNPDQMVPEYLAAGADIVTFHYEATAHANRLANLIREKGAKAGIAINPGTPVCALDAIIEDVDLVLVMTVNPGFGGQKFIPGSIRKIRQVKALCDDRHVSPIIEVDGGISPANAADVCAAGARLLVAGSAVFGKADRADAVRKITEAGEAGLTRRA</sequence>
<dbReference type="InterPro" id="IPR011060">
    <property type="entry name" value="RibuloseP-bd_barrel"/>
</dbReference>
<dbReference type="InterPro" id="IPR000056">
    <property type="entry name" value="Ribul_P_3_epim-like"/>
</dbReference>
<keyword evidence="9 10" id="KW-0413">Isomerase</keyword>
<evidence type="ECO:0000256" key="10">
    <source>
        <dbReference type="HAMAP-Rule" id="MF_02227"/>
    </source>
</evidence>
<name>A0ABT1Z9R5_9ACTN</name>
<comment type="cofactor">
    <cofactor evidence="3">
        <name>Co(2+)</name>
        <dbReference type="ChEBI" id="CHEBI:48828"/>
    </cofactor>
</comment>
<keyword evidence="10 11" id="KW-0119">Carbohydrate metabolism</keyword>
<proteinExistence type="inferred from homology"/>
<dbReference type="EMBL" id="JANSKA010000005">
    <property type="protein sequence ID" value="MCR9036942.1"/>
    <property type="molecule type" value="Genomic_DNA"/>
</dbReference>
<comment type="similarity">
    <text evidence="6 10 11">Belongs to the ribulose-phosphate 3-epimerase family.</text>
</comment>
<evidence type="ECO:0000256" key="8">
    <source>
        <dbReference type="ARBA" id="ARBA00022723"/>
    </source>
</evidence>
<evidence type="ECO:0000256" key="9">
    <source>
        <dbReference type="ARBA" id="ARBA00023235"/>
    </source>
</evidence>
<accession>A0ABT1Z9R5</accession>
<dbReference type="SUPFAM" id="SSF51366">
    <property type="entry name" value="Ribulose-phoshate binding barrel"/>
    <property type="match status" value="1"/>
</dbReference>
<feature type="binding site" evidence="10">
    <location>
        <begin position="143"/>
        <end position="146"/>
    </location>
    <ligand>
        <name>substrate</name>
    </ligand>
</feature>
<comment type="cofactor">
    <cofactor evidence="10">
        <name>a divalent metal cation</name>
        <dbReference type="ChEBI" id="CHEBI:60240"/>
    </cofactor>
    <text evidence="10">Binds 1 divalent metal cation per subunit.</text>
</comment>
<dbReference type="PROSITE" id="PS01086">
    <property type="entry name" value="RIBUL_P_3_EPIMER_2"/>
    <property type="match status" value="1"/>
</dbReference>
<dbReference type="Gene3D" id="3.20.20.70">
    <property type="entry name" value="Aldolase class I"/>
    <property type="match status" value="1"/>
</dbReference>
<evidence type="ECO:0000313" key="12">
    <source>
        <dbReference type="EMBL" id="MCR9036942.1"/>
    </source>
</evidence>
<comment type="pathway">
    <text evidence="10">Carbohydrate degradation.</text>
</comment>
<evidence type="ECO:0000256" key="7">
    <source>
        <dbReference type="ARBA" id="ARBA00013188"/>
    </source>
</evidence>
<dbReference type="PANTHER" id="PTHR11749">
    <property type="entry name" value="RIBULOSE-5-PHOSPHATE-3-EPIMERASE"/>
    <property type="match status" value="1"/>
</dbReference>
<feature type="binding site" evidence="10">
    <location>
        <position position="67"/>
    </location>
    <ligand>
        <name>substrate</name>
    </ligand>
</feature>
<gene>
    <name evidence="10 12" type="primary">rpe</name>
    <name evidence="12" type="ORF">NVS32_08300</name>
</gene>
<feature type="binding site" evidence="10">
    <location>
        <position position="36"/>
    </location>
    <ligand>
        <name>a divalent metal cation</name>
        <dbReference type="ChEBI" id="CHEBI:60240"/>
    </ligand>
</feature>
<comment type="cofactor">
    <cofactor evidence="4">
        <name>Zn(2+)</name>
        <dbReference type="ChEBI" id="CHEBI:29105"/>
    </cofactor>
</comment>
<feature type="binding site" evidence="10">
    <location>
        <begin position="198"/>
        <end position="199"/>
    </location>
    <ligand>
        <name>substrate</name>
    </ligand>
</feature>
<feature type="binding site" evidence="10">
    <location>
        <position position="176"/>
    </location>
    <ligand>
        <name>a divalent metal cation</name>
        <dbReference type="ChEBI" id="CHEBI:60240"/>
    </ligand>
</feature>
<dbReference type="CDD" id="cd00429">
    <property type="entry name" value="RPE"/>
    <property type="match status" value="1"/>
</dbReference>
<dbReference type="EC" id="5.1.3.1" evidence="7 10"/>
<evidence type="ECO:0000256" key="6">
    <source>
        <dbReference type="ARBA" id="ARBA00009541"/>
    </source>
</evidence>
<protein>
    <recommendedName>
        <fullName evidence="7 10">Ribulose-phosphate 3-epimerase</fullName>
        <ecNumber evidence="7 10">5.1.3.1</ecNumber>
    </recommendedName>
</protein>
<feature type="binding site" evidence="10">
    <location>
        <position position="11"/>
    </location>
    <ligand>
        <name>substrate</name>
    </ligand>
</feature>
<comment type="function">
    <text evidence="10">Catalyzes the reversible epimerization of D-ribulose 5-phosphate to D-xylulose 5-phosphate.</text>
</comment>